<dbReference type="Gene3D" id="1.20.1250.20">
    <property type="entry name" value="MFS general substrate transporter like domains"/>
    <property type="match status" value="1"/>
</dbReference>
<feature type="transmembrane region" description="Helical" evidence="5">
    <location>
        <begin position="45"/>
        <end position="73"/>
    </location>
</feature>
<accession>D7C861</accession>
<evidence type="ECO:0000259" key="6">
    <source>
        <dbReference type="PROSITE" id="PS50850"/>
    </source>
</evidence>
<name>D7C861_STRBB</name>
<proteinExistence type="predicted"/>
<dbReference type="eggNOG" id="COG2814">
    <property type="taxonomic scope" value="Bacteria"/>
</dbReference>
<sequence length="184" mass="18770">MGAVSALLSHPLASRNLVRGPLLAAAVSMLLGTVGILLLTSHSPAIAVVLVSLVFGVTSSATTVGNQTALYLAAPPDQIGTASGLFRTFGYLGTITSAVIGSIVLRDGASDHGLHTLGFVLVAAGLAVLLLTVLDRRLMHRTPGKVADSSENTDAPMNTATMNAAPMNTATMNTVTNPCKENHA</sequence>
<dbReference type="RefSeq" id="WP_014173701.1">
    <property type="nucleotide sequence ID" value="NC_016582.1"/>
</dbReference>
<evidence type="ECO:0000313" key="8">
    <source>
        <dbReference type="Proteomes" id="UP000000377"/>
    </source>
</evidence>
<keyword evidence="3 5" id="KW-1133">Transmembrane helix</keyword>
<feature type="transmembrane region" description="Helical" evidence="5">
    <location>
        <begin position="85"/>
        <end position="105"/>
    </location>
</feature>
<dbReference type="SUPFAM" id="SSF103473">
    <property type="entry name" value="MFS general substrate transporter"/>
    <property type="match status" value="1"/>
</dbReference>
<dbReference type="KEGG" id="sbh:SBI_01101"/>
<keyword evidence="4 5" id="KW-0472">Membrane</keyword>
<dbReference type="InterPro" id="IPR036259">
    <property type="entry name" value="MFS_trans_sf"/>
</dbReference>
<dbReference type="STRING" id="749414.SBI_01101"/>
<dbReference type="PATRIC" id="fig|749414.3.peg.1130"/>
<comment type="subcellular location">
    <subcellularLocation>
        <location evidence="1">Cell membrane</location>
        <topology evidence="1">Multi-pass membrane protein</topology>
    </subcellularLocation>
</comment>
<dbReference type="GO" id="GO:0022857">
    <property type="term" value="F:transmembrane transporter activity"/>
    <property type="evidence" value="ECO:0007669"/>
    <property type="project" value="InterPro"/>
</dbReference>
<dbReference type="HOGENOM" id="CLU_1467385_0_0_11"/>
<dbReference type="PROSITE" id="PS50850">
    <property type="entry name" value="MFS"/>
    <property type="match status" value="1"/>
</dbReference>
<evidence type="ECO:0000256" key="1">
    <source>
        <dbReference type="ARBA" id="ARBA00004651"/>
    </source>
</evidence>
<dbReference type="InterPro" id="IPR020846">
    <property type="entry name" value="MFS_dom"/>
</dbReference>
<gene>
    <name evidence="7" type="ordered locus">SBI_01101</name>
</gene>
<keyword evidence="8" id="KW-1185">Reference proteome</keyword>
<dbReference type="EMBL" id="CP002047">
    <property type="protein sequence ID" value="ADI04222.1"/>
    <property type="molecule type" value="Genomic_DNA"/>
</dbReference>
<dbReference type="AlphaFoldDB" id="D7C861"/>
<feature type="transmembrane region" description="Helical" evidence="5">
    <location>
        <begin position="21"/>
        <end position="39"/>
    </location>
</feature>
<organism evidence="7 8">
    <name type="scientific">Streptomyces bingchenggensis (strain BCW-1)</name>
    <dbReference type="NCBI Taxonomy" id="749414"/>
    <lineage>
        <taxon>Bacteria</taxon>
        <taxon>Bacillati</taxon>
        <taxon>Actinomycetota</taxon>
        <taxon>Actinomycetes</taxon>
        <taxon>Kitasatosporales</taxon>
        <taxon>Streptomycetaceae</taxon>
        <taxon>Streptomyces</taxon>
    </lineage>
</organism>
<evidence type="ECO:0000256" key="2">
    <source>
        <dbReference type="ARBA" id="ARBA00022692"/>
    </source>
</evidence>
<feature type="transmembrane region" description="Helical" evidence="5">
    <location>
        <begin position="117"/>
        <end position="134"/>
    </location>
</feature>
<keyword evidence="2 5" id="KW-0812">Transmembrane</keyword>
<evidence type="ECO:0000256" key="5">
    <source>
        <dbReference type="SAM" id="Phobius"/>
    </source>
</evidence>
<dbReference type="GO" id="GO:0005886">
    <property type="term" value="C:plasma membrane"/>
    <property type="evidence" value="ECO:0007669"/>
    <property type="project" value="UniProtKB-SubCell"/>
</dbReference>
<feature type="domain" description="Major facilitator superfamily (MFS) profile" evidence="6">
    <location>
        <begin position="1"/>
        <end position="184"/>
    </location>
</feature>
<evidence type="ECO:0000256" key="3">
    <source>
        <dbReference type="ARBA" id="ARBA00022989"/>
    </source>
</evidence>
<reference evidence="7 8" key="1">
    <citation type="journal article" date="2010" name="J. Bacteriol.">
        <title>Genome sequence of the milbemycin-producing bacterium Streptomyces bingchenggensis.</title>
        <authorList>
            <person name="Wang X.J."/>
            <person name="Yan Y.J."/>
            <person name="Zhang B."/>
            <person name="An J."/>
            <person name="Wang J.J."/>
            <person name="Tian J."/>
            <person name="Jiang L."/>
            <person name="Chen Y.H."/>
            <person name="Huang S.X."/>
            <person name="Yin M."/>
            <person name="Zhang J."/>
            <person name="Gao A.L."/>
            <person name="Liu C.X."/>
            <person name="Zhu Z.X."/>
            <person name="Xiang W.S."/>
        </authorList>
    </citation>
    <scope>NUCLEOTIDE SEQUENCE [LARGE SCALE GENOMIC DNA]</scope>
    <source>
        <strain evidence="7 8">BCW-1</strain>
    </source>
</reference>
<dbReference type="Proteomes" id="UP000000377">
    <property type="component" value="Chromosome"/>
</dbReference>
<protein>
    <submittedName>
        <fullName evidence="7">Major facilitator superfamily MFS_1</fullName>
    </submittedName>
</protein>
<evidence type="ECO:0000313" key="7">
    <source>
        <dbReference type="EMBL" id="ADI04222.1"/>
    </source>
</evidence>
<evidence type="ECO:0000256" key="4">
    <source>
        <dbReference type="ARBA" id="ARBA00023136"/>
    </source>
</evidence>